<organism evidence="3 4">
    <name type="scientific">Arcicella rosea</name>
    <dbReference type="NCBI Taxonomy" id="502909"/>
    <lineage>
        <taxon>Bacteria</taxon>
        <taxon>Pseudomonadati</taxon>
        <taxon>Bacteroidota</taxon>
        <taxon>Cytophagia</taxon>
        <taxon>Cytophagales</taxon>
        <taxon>Flectobacillaceae</taxon>
        <taxon>Arcicella</taxon>
    </lineage>
</organism>
<keyword evidence="4" id="KW-1185">Reference proteome</keyword>
<dbReference type="EMBL" id="JACHKT010000017">
    <property type="protein sequence ID" value="MBB6003838.1"/>
    <property type="molecule type" value="Genomic_DNA"/>
</dbReference>
<evidence type="ECO:0000313" key="4">
    <source>
        <dbReference type="Proteomes" id="UP000524404"/>
    </source>
</evidence>
<gene>
    <name evidence="3" type="ORF">HNP25_002497</name>
</gene>
<dbReference type="AlphaFoldDB" id="A0A841ET41"/>
<dbReference type="Pfam" id="PF18925">
    <property type="entry name" value="DUF5675"/>
    <property type="match status" value="1"/>
</dbReference>
<proteinExistence type="predicted"/>
<keyword evidence="1" id="KW-1133">Transmembrane helix</keyword>
<feature type="transmembrane region" description="Helical" evidence="1">
    <location>
        <begin position="146"/>
        <end position="163"/>
    </location>
</feature>
<dbReference type="InterPro" id="IPR043732">
    <property type="entry name" value="DUF5675"/>
</dbReference>
<protein>
    <recommendedName>
        <fullName evidence="2">DUF5675 domain-containing protein</fullName>
    </recommendedName>
</protein>
<name>A0A841ET41_9BACT</name>
<feature type="domain" description="DUF5675" evidence="2">
    <location>
        <begin position="5"/>
        <end position="129"/>
    </location>
</feature>
<accession>A0A841ET41</accession>
<keyword evidence="1" id="KW-0472">Membrane</keyword>
<evidence type="ECO:0000256" key="1">
    <source>
        <dbReference type="SAM" id="Phobius"/>
    </source>
</evidence>
<dbReference type="Proteomes" id="UP000524404">
    <property type="component" value="Unassembled WGS sequence"/>
</dbReference>
<sequence length="177" mass="20160">MDLVVKRFLKTSKSTIGKLYVDGTFECYTLEDTDRNLSSFMSLEQIKEIKIYGNTAIPRGKYALAVQQSPSNGKRYFYLQNVKGYTGVRIEWGNTQMDTLGCILVGTTYTTDKVNNSVVAYNALVKKMNATKGHTITIMDEKSVSNSFWVILVGILLVVTYFFREKVINFFKKLLKK</sequence>
<evidence type="ECO:0000259" key="2">
    <source>
        <dbReference type="Pfam" id="PF18925"/>
    </source>
</evidence>
<comment type="caution">
    <text evidence="3">The sequence shown here is derived from an EMBL/GenBank/DDBJ whole genome shotgun (WGS) entry which is preliminary data.</text>
</comment>
<keyword evidence="1" id="KW-0812">Transmembrane</keyword>
<reference evidence="3 4" key="1">
    <citation type="submission" date="2020-08" db="EMBL/GenBank/DDBJ databases">
        <title>Functional genomics of gut bacteria from endangered species of beetles.</title>
        <authorList>
            <person name="Carlos-Shanley C."/>
        </authorList>
    </citation>
    <scope>NUCLEOTIDE SEQUENCE [LARGE SCALE GENOMIC DNA]</scope>
    <source>
        <strain evidence="3 4">S00070</strain>
    </source>
</reference>
<dbReference type="RefSeq" id="WP_184134493.1">
    <property type="nucleotide sequence ID" value="NZ_JACHKT010000017.1"/>
</dbReference>
<evidence type="ECO:0000313" key="3">
    <source>
        <dbReference type="EMBL" id="MBB6003838.1"/>
    </source>
</evidence>